<comment type="caution">
    <text evidence="2">The sequence shown here is derived from an EMBL/GenBank/DDBJ whole genome shotgun (WGS) entry which is preliminary data.</text>
</comment>
<keyword evidence="1" id="KW-0472">Membrane</keyword>
<reference evidence="2 3" key="1">
    <citation type="submission" date="2018-10" db="EMBL/GenBank/DDBJ databases">
        <title>Pan-genome distribution and transcriptional activeness of fungal secondary metabolism genes in Aspergillus section Fumigati.</title>
        <authorList>
            <person name="Takahashi H."/>
            <person name="Umemura M."/>
            <person name="Ninomiya A."/>
            <person name="Kusuya Y."/>
            <person name="Urayama S."/>
            <person name="Shimizu M."/>
            <person name="Watanabe A."/>
            <person name="Kamei K."/>
            <person name="Yaguchi T."/>
            <person name="Hagiwara D."/>
        </authorList>
    </citation>
    <scope>NUCLEOTIDE SEQUENCE [LARGE SCALE GENOMIC DNA]</scope>
    <source>
        <strain evidence="2 3">IFM 55266</strain>
    </source>
</reference>
<feature type="transmembrane region" description="Helical" evidence="1">
    <location>
        <begin position="48"/>
        <end position="70"/>
    </location>
</feature>
<keyword evidence="1" id="KW-1133">Transmembrane helix</keyword>
<sequence length="154" mass="16763">MAGTVSFRGRDWIHFGLRILFCASAIALLAVTARLATGWGGDNEEPPILLPIVLATASLTIVTDVLALFFLFRYIGFITATAILDILVIILCAVGAVSLTEGDFAFYWGLYYHDYLSMSGQAEIIVFALNILVAGRLVNEDAKEVPVQAQVCYQ</sequence>
<proteinExistence type="predicted"/>
<protein>
    <submittedName>
        <fullName evidence="2">Uncharacterized protein</fullName>
    </submittedName>
</protein>
<feature type="transmembrane region" description="Helical" evidence="1">
    <location>
        <begin position="77"/>
        <end position="99"/>
    </location>
</feature>
<evidence type="ECO:0000256" key="1">
    <source>
        <dbReference type="SAM" id="Phobius"/>
    </source>
</evidence>
<feature type="transmembrane region" description="Helical" evidence="1">
    <location>
        <begin position="12"/>
        <end position="36"/>
    </location>
</feature>
<organism evidence="2 3">
    <name type="scientific">Aspergillus pseudoviridinutans</name>
    <dbReference type="NCBI Taxonomy" id="1517512"/>
    <lineage>
        <taxon>Eukaryota</taxon>
        <taxon>Fungi</taxon>
        <taxon>Dikarya</taxon>
        <taxon>Ascomycota</taxon>
        <taxon>Pezizomycotina</taxon>
        <taxon>Eurotiomycetes</taxon>
        <taxon>Eurotiomycetidae</taxon>
        <taxon>Eurotiales</taxon>
        <taxon>Aspergillaceae</taxon>
        <taxon>Aspergillus</taxon>
        <taxon>Aspergillus subgen. Fumigati</taxon>
    </lineage>
</organism>
<evidence type="ECO:0000313" key="3">
    <source>
        <dbReference type="Proteomes" id="UP001043456"/>
    </source>
</evidence>
<name>A0A9P3EUZ7_9EURO</name>
<dbReference type="OrthoDB" id="4458419at2759"/>
<dbReference type="RefSeq" id="XP_043157873.1">
    <property type="nucleotide sequence ID" value="XM_043301938.1"/>
</dbReference>
<gene>
    <name evidence="2" type="ORF">Asppvi_006031</name>
</gene>
<dbReference type="Proteomes" id="UP001043456">
    <property type="component" value="Unassembled WGS sequence"/>
</dbReference>
<keyword evidence="1" id="KW-0812">Transmembrane</keyword>
<dbReference type="AlphaFoldDB" id="A0A9P3EUZ7"/>
<keyword evidence="3" id="KW-1185">Reference proteome</keyword>
<dbReference type="GeneID" id="67004642"/>
<feature type="transmembrane region" description="Helical" evidence="1">
    <location>
        <begin position="119"/>
        <end position="138"/>
    </location>
</feature>
<dbReference type="EMBL" id="BHVY01000004">
    <property type="protein sequence ID" value="GIJ87127.1"/>
    <property type="molecule type" value="Genomic_DNA"/>
</dbReference>
<evidence type="ECO:0000313" key="2">
    <source>
        <dbReference type="EMBL" id="GIJ87127.1"/>
    </source>
</evidence>
<accession>A0A9P3EUZ7</accession>